<name>A0A671VCE4_SPAAU</name>
<dbReference type="GO" id="GO:0032979">
    <property type="term" value="P:protein insertion into mitochondrial inner membrane from matrix"/>
    <property type="evidence" value="ECO:0007669"/>
    <property type="project" value="TreeGrafter"/>
</dbReference>
<protein>
    <submittedName>
        <fullName evidence="1">Matrix AAA peptidase interacting protein 1</fullName>
    </submittedName>
</protein>
<reference evidence="1" key="3">
    <citation type="submission" date="2025-09" db="UniProtKB">
        <authorList>
            <consortium name="Ensembl"/>
        </authorList>
    </citation>
    <scope>IDENTIFICATION</scope>
</reference>
<sequence>MIFIFNIRYLFLIGRYKCTDKRTSEGAKMALPMLRGCYRVPSTFSFTRLFLSEGIILNRCAKTRLPSSPHAAVTAAVRPYSSDPGGQKQHQKMMVLGIPNPFILFRTKIYFFLIRAYFDKEFSIQEFTEGAKQAFCHVSRLLSQCQFAALEGLVAEDLIAKLQEKCNLLPSSHKKALSADFDEIMYTTTGDVGIYYDDNGRKFVSILMRFWYLTSARIPEDGLKGTRVFQVSFGSDEKPETKTLLTANYEFQREFTQGVAPDWTITRIEHSRLLD</sequence>
<gene>
    <name evidence="1" type="primary">MAIP1</name>
    <name evidence="1" type="synonym">maip1</name>
</gene>
<keyword evidence="2" id="KW-1185">Reference proteome</keyword>
<evidence type="ECO:0000313" key="1">
    <source>
        <dbReference type="Ensembl" id="ENSSAUP00010023472.1"/>
    </source>
</evidence>
<dbReference type="Proteomes" id="UP000472265">
    <property type="component" value="Chromosome 9"/>
</dbReference>
<evidence type="ECO:0000313" key="2">
    <source>
        <dbReference type="Proteomes" id="UP000472265"/>
    </source>
</evidence>
<dbReference type="OMA" id="SILMCFW"/>
<proteinExistence type="predicted"/>
<dbReference type="FunCoup" id="A0A671VCE4">
    <property type="interactions" value="1257"/>
</dbReference>
<reference evidence="1" key="2">
    <citation type="submission" date="2025-08" db="UniProtKB">
        <authorList>
            <consortium name="Ensembl"/>
        </authorList>
    </citation>
    <scope>IDENTIFICATION</scope>
</reference>
<dbReference type="GO" id="GO:0005743">
    <property type="term" value="C:mitochondrial inner membrane"/>
    <property type="evidence" value="ECO:0007669"/>
    <property type="project" value="TreeGrafter"/>
</dbReference>
<dbReference type="GO" id="GO:0043022">
    <property type="term" value="F:ribosome binding"/>
    <property type="evidence" value="ECO:0007669"/>
    <property type="project" value="TreeGrafter"/>
</dbReference>
<dbReference type="AlphaFoldDB" id="A0A671VCE4"/>
<dbReference type="InParanoid" id="A0A671VCE4"/>
<organism evidence="1 2">
    <name type="scientific">Sparus aurata</name>
    <name type="common">Gilthead sea bream</name>
    <dbReference type="NCBI Taxonomy" id="8175"/>
    <lineage>
        <taxon>Eukaryota</taxon>
        <taxon>Metazoa</taxon>
        <taxon>Chordata</taxon>
        <taxon>Craniata</taxon>
        <taxon>Vertebrata</taxon>
        <taxon>Euteleostomi</taxon>
        <taxon>Actinopterygii</taxon>
        <taxon>Neopterygii</taxon>
        <taxon>Teleostei</taxon>
        <taxon>Neoteleostei</taxon>
        <taxon>Acanthomorphata</taxon>
        <taxon>Eupercaria</taxon>
        <taxon>Spariformes</taxon>
        <taxon>Sparidae</taxon>
        <taxon>Sparus</taxon>
    </lineage>
</organism>
<dbReference type="PANTHER" id="PTHR13333:SF5">
    <property type="entry name" value="M-AAA PROTEASE-INTERACTING PROTEIN 1, MITOCHONDRIAL"/>
    <property type="match status" value="1"/>
</dbReference>
<dbReference type="GeneTree" id="ENSGT00390000004145"/>
<dbReference type="Ensembl" id="ENSSAUT00010024766.1">
    <property type="protein sequence ID" value="ENSSAUP00010023472.1"/>
    <property type="gene ID" value="ENSSAUG00010010290.1"/>
</dbReference>
<reference evidence="1" key="1">
    <citation type="submission" date="2021-04" db="EMBL/GenBank/DDBJ databases">
        <authorList>
            <consortium name="Wellcome Sanger Institute Data Sharing"/>
        </authorList>
    </citation>
    <scope>NUCLEOTIDE SEQUENCE [LARGE SCALE GENOMIC DNA]</scope>
</reference>
<dbReference type="PANTHER" id="PTHR13333">
    <property type="entry name" value="M-AAA PROTEASE-INTERACTING PROTEIN 1, MITOCHONDRIAL"/>
    <property type="match status" value="1"/>
</dbReference>
<accession>A0A671VCE4</accession>